<dbReference type="PANTHER" id="PTHR43008">
    <property type="entry name" value="BENZIL REDUCTASE"/>
    <property type="match status" value="1"/>
</dbReference>
<dbReference type="InterPro" id="IPR057326">
    <property type="entry name" value="KR_dom"/>
</dbReference>
<keyword evidence="7" id="KW-1185">Reference proteome</keyword>
<dbReference type="Gene3D" id="3.40.50.720">
    <property type="entry name" value="NAD(P)-binding Rossmann-like Domain"/>
    <property type="match status" value="1"/>
</dbReference>
<evidence type="ECO:0000256" key="3">
    <source>
        <dbReference type="ARBA" id="ARBA00023002"/>
    </source>
</evidence>
<dbReference type="InterPro" id="IPR002347">
    <property type="entry name" value="SDR_fam"/>
</dbReference>
<dbReference type="Proteomes" id="UP001150925">
    <property type="component" value="Unassembled WGS sequence"/>
</dbReference>
<dbReference type="PRINTS" id="PR00080">
    <property type="entry name" value="SDRFAMILY"/>
</dbReference>
<keyword evidence="3" id="KW-0560">Oxidoreductase</keyword>
<evidence type="ECO:0000256" key="1">
    <source>
        <dbReference type="ARBA" id="ARBA00006484"/>
    </source>
</evidence>
<reference evidence="6" key="1">
    <citation type="submission" date="2022-07" db="EMBL/GenBank/DDBJ databases">
        <title>Phylogenomic reconstructions and comparative analyses of Kickxellomycotina fungi.</title>
        <authorList>
            <person name="Reynolds N.K."/>
            <person name="Stajich J.E."/>
            <person name="Barry K."/>
            <person name="Grigoriev I.V."/>
            <person name="Crous P."/>
            <person name="Smith M.E."/>
        </authorList>
    </citation>
    <scope>NUCLEOTIDE SEQUENCE</scope>
    <source>
        <strain evidence="6">RSA 1196</strain>
    </source>
</reference>
<dbReference type="SUPFAM" id="SSF51735">
    <property type="entry name" value="NAD(P)-binding Rossmann-fold domains"/>
    <property type="match status" value="1"/>
</dbReference>
<dbReference type="PRINTS" id="PR00081">
    <property type="entry name" value="GDHRDH"/>
</dbReference>
<dbReference type="FunFam" id="3.40.50.720:FF:000281">
    <property type="entry name" value="Uncharacterized oxidoreductase YIR035C"/>
    <property type="match status" value="1"/>
</dbReference>
<name>A0A9W8E9J1_9FUNG</name>
<dbReference type="EMBL" id="JANBPY010000044">
    <property type="protein sequence ID" value="KAJ1969569.1"/>
    <property type="molecule type" value="Genomic_DNA"/>
</dbReference>
<evidence type="ECO:0000313" key="6">
    <source>
        <dbReference type="EMBL" id="KAJ1969569.1"/>
    </source>
</evidence>
<dbReference type="CDD" id="cd05367">
    <property type="entry name" value="SPR-like_SDR_c"/>
    <property type="match status" value="1"/>
</dbReference>
<dbReference type="PANTHER" id="PTHR43008:SF8">
    <property type="entry name" value="BENZIL REDUCTASE ((S)-BENZOIN FORMING) IRC24"/>
    <property type="match status" value="1"/>
</dbReference>
<sequence length="261" mass="27751">MTTSRPVIIVTGASRGLGLATVKQALKLGSHVVGTARSETHLQAIAEEFPYRPEQPAQPGFTYVAGDLCDPKVCQQLVEKVTTQFGGLDGVVHNAGIIEPIARISDVSIEEWRRQYDVNVLAAVQLTQLVLPLLRASRGRVIIVGSGAASNVYVGWSAYCTAKAALAQFTACLASEESALTVLNIAPGVVDTDMQGAIREKHQHAMDPAQYTKFVSLKASGSIVPPESPGHVLAALAIRADPGLSGSILKWNDKQLADYQP</sequence>
<protein>
    <recommendedName>
        <fullName evidence="5">Ketoreductase domain-containing protein</fullName>
    </recommendedName>
</protein>
<gene>
    <name evidence="6" type="ORF">IWQ62_000540</name>
</gene>
<dbReference type="SMART" id="SM00822">
    <property type="entry name" value="PKS_KR"/>
    <property type="match status" value="1"/>
</dbReference>
<dbReference type="AlphaFoldDB" id="A0A9W8E9J1"/>
<proteinExistence type="inferred from homology"/>
<dbReference type="PROSITE" id="PS00061">
    <property type="entry name" value="ADH_SHORT"/>
    <property type="match status" value="1"/>
</dbReference>
<keyword evidence="2" id="KW-0521">NADP</keyword>
<feature type="domain" description="Ketoreductase" evidence="5">
    <location>
        <begin position="6"/>
        <end position="188"/>
    </location>
</feature>
<dbReference type="InterPro" id="IPR020904">
    <property type="entry name" value="Sc_DH/Rdtase_CS"/>
</dbReference>
<evidence type="ECO:0000256" key="2">
    <source>
        <dbReference type="ARBA" id="ARBA00022857"/>
    </source>
</evidence>
<dbReference type="InterPro" id="IPR036291">
    <property type="entry name" value="NAD(P)-bd_dom_sf"/>
</dbReference>
<dbReference type="Pfam" id="PF00106">
    <property type="entry name" value="adh_short"/>
    <property type="match status" value="1"/>
</dbReference>
<dbReference type="GO" id="GO:0050664">
    <property type="term" value="F:oxidoreductase activity, acting on NAD(P)H, oxygen as acceptor"/>
    <property type="evidence" value="ECO:0007669"/>
    <property type="project" value="TreeGrafter"/>
</dbReference>
<dbReference type="OrthoDB" id="153074at2759"/>
<evidence type="ECO:0000256" key="4">
    <source>
        <dbReference type="RuleBase" id="RU000363"/>
    </source>
</evidence>
<evidence type="ECO:0000313" key="7">
    <source>
        <dbReference type="Proteomes" id="UP001150925"/>
    </source>
</evidence>
<comment type="caution">
    <text evidence="6">The sequence shown here is derived from an EMBL/GenBank/DDBJ whole genome shotgun (WGS) entry which is preliminary data.</text>
</comment>
<accession>A0A9W8E9J1</accession>
<evidence type="ECO:0000259" key="5">
    <source>
        <dbReference type="SMART" id="SM00822"/>
    </source>
</evidence>
<organism evidence="6 7">
    <name type="scientific">Dispira parvispora</name>
    <dbReference type="NCBI Taxonomy" id="1520584"/>
    <lineage>
        <taxon>Eukaryota</taxon>
        <taxon>Fungi</taxon>
        <taxon>Fungi incertae sedis</taxon>
        <taxon>Zoopagomycota</taxon>
        <taxon>Kickxellomycotina</taxon>
        <taxon>Dimargaritomycetes</taxon>
        <taxon>Dimargaritales</taxon>
        <taxon>Dimargaritaceae</taxon>
        <taxon>Dispira</taxon>
    </lineage>
</organism>
<comment type="similarity">
    <text evidence="1 4">Belongs to the short-chain dehydrogenases/reductases (SDR) family.</text>
</comment>